<dbReference type="InParanoid" id="A0A7E6D8A7"/>
<proteinExistence type="predicted"/>
<dbReference type="InterPro" id="IPR011989">
    <property type="entry name" value="ARM-like"/>
</dbReference>
<dbReference type="GeneID" id="118498997"/>
<dbReference type="GO" id="GO:0005737">
    <property type="term" value="C:cytoplasm"/>
    <property type="evidence" value="ECO:0007669"/>
    <property type="project" value="TreeGrafter"/>
</dbReference>
<evidence type="ECO:0000313" key="1">
    <source>
        <dbReference type="Proteomes" id="UP000504628"/>
    </source>
</evidence>
<dbReference type="SUPFAM" id="SSF48371">
    <property type="entry name" value="ARM repeat"/>
    <property type="match status" value="1"/>
</dbReference>
<dbReference type="KEGG" id="pdic:118498997"/>
<organism evidence="1 2">
    <name type="scientific">Phyllostomus discolor</name>
    <name type="common">pale spear-nosed bat</name>
    <dbReference type="NCBI Taxonomy" id="89673"/>
    <lineage>
        <taxon>Eukaryota</taxon>
        <taxon>Metazoa</taxon>
        <taxon>Chordata</taxon>
        <taxon>Craniata</taxon>
        <taxon>Vertebrata</taxon>
        <taxon>Euteleostomi</taxon>
        <taxon>Mammalia</taxon>
        <taxon>Eutheria</taxon>
        <taxon>Laurasiatheria</taxon>
        <taxon>Chiroptera</taxon>
        <taxon>Yangochiroptera</taxon>
        <taxon>Phyllostomidae</taxon>
        <taxon>Phyllostominae</taxon>
        <taxon>Phyllostomus</taxon>
    </lineage>
</organism>
<dbReference type="Proteomes" id="UP000504628">
    <property type="component" value="Chromosome 2"/>
</dbReference>
<name>A0A7E6D8A7_9CHIR</name>
<dbReference type="InterPro" id="IPR016024">
    <property type="entry name" value="ARM-type_fold"/>
</dbReference>
<dbReference type="RefSeq" id="XP_035874509.1">
    <property type="nucleotide sequence ID" value="XM_036018616.1"/>
</dbReference>
<dbReference type="InterPro" id="IPR045206">
    <property type="entry name" value="Maestro_heat-like_prot"/>
</dbReference>
<dbReference type="Gene3D" id="1.25.10.10">
    <property type="entry name" value="Leucine-rich Repeat Variant"/>
    <property type="match status" value="1"/>
</dbReference>
<dbReference type="PANTHER" id="PTHR23120">
    <property type="entry name" value="MAESTRO-RELATED HEAT DOMAIN-CONTAINING"/>
    <property type="match status" value="1"/>
</dbReference>
<evidence type="ECO:0000313" key="2">
    <source>
        <dbReference type="RefSeq" id="XP_035874509.1"/>
    </source>
</evidence>
<dbReference type="OrthoDB" id="1884734at2759"/>
<dbReference type="AlphaFoldDB" id="A0A7E6D8A7"/>
<protein>
    <submittedName>
        <fullName evidence="2">Uncharacterized protein LOC118498997</fullName>
    </submittedName>
</protein>
<gene>
    <name evidence="2" type="primary">LOC118498997</name>
</gene>
<reference evidence="2" key="1">
    <citation type="submission" date="2025-08" db="UniProtKB">
        <authorList>
            <consortium name="RefSeq"/>
        </authorList>
    </citation>
    <scope>IDENTIFICATION</scope>
    <source>
        <tissue evidence="2">Muscle</tissue>
    </source>
</reference>
<sequence length="260" mass="28626">MSCGLSIFGCPLGSNKWGRAGHSVWDCRTILSASGLVSSASLLPTCLPQVTCALHEMLSGSLCQDSIHELFLRLLLAVLCHLHCVTDKYPSLEVVCMENQSPGKDSKVFNPAGCALEVVKLLLTAACGGVLADTEEQKCWELLCNPRLYYLGVIELTSGIVKNCEPAILKYVKNFFCSLDNSQKILSRNIYAELLCHQSVAETVRQDFVSNLSSWITEPNIVIKEIGLRGIRNLALHPGKSDTLKTLVPFLEELLKDDEW</sequence>
<keyword evidence="1" id="KW-1185">Reference proteome</keyword>
<dbReference type="PANTHER" id="PTHR23120:SF42">
    <property type="entry name" value="MAESTRO HEAT-LIKE REPEAT FAMILY MEMBER 3"/>
    <property type="match status" value="1"/>
</dbReference>
<accession>A0A7E6D8A7</accession>